<sequence>MSAVAQKRDLSGPAVVQEFAATVKDERHLTALYLLTVADIRGTSPKVWNAWKGKLLEDLYKLTLAALGGAHADAHTVLTERKEEAARLTRLVGLRDDAREAFWNQLDVAYFLRRARTGSRQGPPDRARGRPADHGLYPRRARSVRGHLRLFRRQEPIHSGRADPHHAARLGAGQLHRAAARRRQRPARASHAGRA</sequence>
<accession>A0A9P6Y397</accession>
<evidence type="ECO:0000313" key="3">
    <source>
        <dbReference type="EMBL" id="KAG1538180.1"/>
    </source>
</evidence>
<proteinExistence type="predicted"/>
<reference evidence="3 4" key="1">
    <citation type="journal article" date="2020" name="Microb. Genom.">
        <title>Genetic diversity of clinical and environmental Mucorales isolates obtained from an investigation of mucormycosis cases among solid organ transplant recipients.</title>
        <authorList>
            <person name="Nguyen M.H."/>
            <person name="Kaul D."/>
            <person name="Muto C."/>
            <person name="Cheng S.J."/>
            <person name="Richter R.A."/>
            <person name="Bruno V.M."/>
            <person name="Liu G."/>
            <person name="Beyhan S."/>
            <person name="Sundermann A.J."/>
            <person name="Mounaud S."/>
            <person name="Pasculle A.W."/>
            <person name="Nierman W.C."/>
            <person name="Driscoll E."/>
            <person name="Cumbie R."/>
            <person name="Clancy C.J."/>
            <person name="Dupont C.L."/>
        </authorList>
    </citation>
    <scope>NUCLEOTIDE SEQUENCE [LARGE SCALE GENOMIC DNA]</scope>
    <source>
        <strain evidence="3 4">GL24</strain>
    </source>
</reference>
<dbReference type="EMBL" id="JAANIU010007330">
    <property type="protein sequence ID" value="KAG1538180.1"/>
    <property type="molecule type" value="Genomic_DNA"/>
</dbReference>
<dbReference type="PANTHER" id="PTHR47320">
    <property type="entry name" value="BIFUNCTIONAL URIDYLYLTRANSFERASE/URIDYLYL-REMOVING ENZYME"/>
    <property type="match status" value="1"/>
</dbReference>
<evidence type="ECO:0000256" key="1">
    <source>
        <dbReference type="ARBA" id="ARBA00022801"/>
    </source>
</evidence>
<dbReference type="GO" id="GO:0016787">
    <property type="term" value="F:hydrolase activity"/>
    <property type="evidence" value="ECO:0007669"/>
    <property type="project" value="UniProtKB-KW"/>
</dbReference>
<protein>
    <submittedName>
        <fullName evidence="3">Uncharacterized protein</fullName>
    </submittedName>
</protein>
<keyword evidence="4" id="KW-1185">Reference proteome</keyword>
<dbReference type="AlphaFoldDB" id="A0A9P6Y397"/>
<dbReference type="PANTHER" id="PTHR47320:SF1">
    <property type="entry name" value="BIFUNCTIONAL URIDYLYLTRANSFERASE_URIDYLYL-REMOVING ENZYME"/>
    <property type="match status" value="1"/>
</dbReference>
<dbReference type="GO" id="GO:0008773">
    <property type="term" value="F:[protein-PII] uridylyltransferase activity"/>
    <property type="evidence" value="ECO:0007669"/>
    <property type="project" value="InterPro"/>
</dbReference>
<feature type="compositionally biased region" description="Basic residues" evidence="2">
    <location>
        <begin position="178"/>
        <end position="195"/>
    </location>
</feature>
<organism evidence="3 4">
    <name type="scientific">Rhizopus delemar</name>
    <dbReference type="NCBI Taxonomy" id="936053"/>
    <lineage>
        <taxon>Eukaryota</taxon>
        <taxon>Fungi</taxon>
        <taxon>Fungi incertae sedis</taxon>
        <taxon>Mucoromycota</taxon>
        <taxon>Mucoromycotina</taxon>
        <taxon>Mucoromycetes</taxon>
        <taxon>Mucorales</taxon>
        <taxon>Mucorineae</taxon>
        <taxon>Rhizopodaceae</taxon>
        <taxon>Rhizopus</taxon>
    </lineage>
</organism>
<feature type="compositionally biased region" description="Basic and acidic residues" evidence="2">
    <location>
        <begin position="123"/>
        <end position="133"/>
    </location>
</feature>
<dbReference type="Proteomes" id="UP000740926">
    <property type="component" value="Unassembled WGS sequence"/>
</dbReference>
<gene>
    <name evidence="3" type="ORF">G6F50_014713</name>
</gene>
<comment type="caution">
    <text evidence="3">The sequence shown here is derived from an EMBL/GenBank/DDBJ whole genome shotgun (WGS) entry which is preliminary data.</text>
</comment>
<feature type="region of interest" description="Disordered" evidence="2">
    <location>
        <begin position="117"/>
        <end position="136"/>
    </location>
</feature>
<dbReference type="InterPro" id="IPR010043">
    <property type="entry name" value="UTase/UR"/>
</dbReference>
<name>A0A9P6Y397_9FUNG</name>
<evidence type="ECO:0000313" key="4">
    <source>
        <dbReference type="Proteomes" id="UP000740926"/>
    </source>
</evidence>
<evidence type="ECO:0000256" key="2">
    <source>
        <dbReference type="SAM" id="MobiDB-lite"/>
    </source>
</evidence>
<keyword evidence="1" id="KW-0378">Hydrolase</keyword>
<feature type="region of interest" description="Disordered" evidence="2">
    <location>
        <begin position="173"/>
        <end position="195"/>
    </location>
</feature>